<evidence type="ECO:0000313" key="9">
    <source>
        <dbReference type="EMBL" id="GHI61255.1"/>
    </source>
</evidence>
<feature type="transmembrane region" description="Helical" evidence="7">
    <location>
        <begin position="383"/>
        <end position="401"/>
    </location>
</feature>
<feature type="compositionally biased region" description="Low complexity" evidence="6">
    <location>
        <begin position="12"/>
        <end position="31"/>
    </location>
</feature>
<dbReference type="SUPFAM" id="SSF103473">
    <property type="entry name" value="MFS general substrate transporter"/>
    <property type="match status" value="1"/>
</dbReference>
<feature type="transmembrane region" description="Helical" evidence="7">
    <location>
        <begin position="194"/>
        <end position="213"/>
    </location>
</feature>
<accession>A0ABQ3RZG2</accession>
<feature type="transmembrane region" description="Helical" evidence="7">
    <location>
        <begin position="67"/>
        <end position="89"/>
    </location>
</feature>
<feature type="transmembrane region" description="Helical" evidence="7">
    <location>
        <begin position="162"/>
        <end position="182"/>
    </location>
</feature>
<dbReference type="InterPro" id="IPR011701">
    <property type="entry name" value="MFS"/>
</dbReference>
<dbReference type="Proteomes" id="UP000649259">
    <property type="component" value="Unassembled WGS sequence"/>
</dbReference>
<evidence type="ECO:0000256" key="1">
    <source>
        <dbReference type="ARBA" id="ARBA00004651"/>
    </source>
</evidence>
<evidence type="ECO:0000256" key="7">
    <source>
        <dbReference type="SAM" id="Phobius"/>
    </source>
</evidence>
<keyword evidence="2 7" id="KW-0812">Transmembrane</keyword>
<evidence type="ECO:0000259" key="8">
    <source>
        <dbReference type="PROSITE" id="PS50850"/>
    </source>
</evidence>
<feature type="transmembrane region" description="Helical" evidence="7">
    <location>
        <begin position="353"/>
        <end position="371"/>
    </location>
</feature>
<reference evidence="10" key="1">
    <citation type="submission" date="2023-07" db="EMBL/GenBank/DDBJ databases">
        <title>Whole genome shotgun sequence of Streptomyces cacaoi subsp. asoensis NBRC 13813.</title>
        <authorList>
            <person name="Komaki H."/>
            <person name="Tamura T."/>
        </authorList>
    </citation>
    <scope>NUCLEOTIDE SEQUENCE [LARGE SCALE GENOMIC DNA]</scope>
    <source>
        <strain evidence="10">NBRC 13813</strain>
    </source>
</reference>
<comment type="caution">
    <text evidence="9">The sequence shown here is derived from an EMBL/GenBank/DDBJ whole genome shotgun (WGS) entry which is preliminary data.</text>
</comment>
<feature type="transmembrane region" description="Helical" evidence="7">
    <location>
        <begin position="413"/>
        <end position="432"/>
    </location>
</feature>
<feature type="transmembrane region" description="Helical" evidence="7">
    <location>
        <begin position="316"/>
        <end position="341"/>
    </location>
</feature>
<feature type="compositionally biased region" description="Basic and acidic residues" evidence="6">
    <location>
        <begin position="1"/>
        <end position="10"/>
    </location>
</feature>
<keyword evidence="3 7" id="KW-1133">Transmembrane helix</keyword>
<feature type="compositionally biased region" description="Low complexity" evidence="6">
    <location>
        <begin position="38"/>
        <end position="49"/>
    </location>
</feature>
<evidence type="ECO:0000256" key="6">
    <source>
        <dbReference type="SAM" id="MobiDB-lite"/>
    </source>
</evidence>
<feature type="transmembrane region" description="Helical" evidence="7">
    <location>
        <begin position="101"/>
        <end position="120"/>
    </location>
</feature>
<dbReference type="PANTHER" id="PTHR42718:SF49">
    <property type="entry name" value="EXPORT PROTEIN"/>
    <property type="match status" value="1"/>
</dbReference>
<protein>
    <submittedName>
        <fullName evidence="9">MFS transporter</fullName>
    </submittedName>
</protein>
<keyword evidence="4 7" id="KW-0472">Membrane</keyword>
<feature type="domain" description="Major facilitator superfamily (MFS) profile" evidence="8">
    <location>
        <begin position="66"/>
        <end position="503"/>
    </location>
</feature>
<feature type="transmembrane region" description="Helical" evidence="7">
    <location>
        <begin position="276"/>
        <end position="296"/>
    </location>
</feature>
<feature type="transmembrane region" description="Helical" evidence="7">
    <location>
        <begin position="452"/>
        <end position="473"/>
    </location>
</feature>
<evidence type="ECO:0000256" key="3">
    <source>
        <dbReference type="ARBA" id="ARBA00022989"/>
    </source>
</evidence>
<evidence type="ECO:0000256" key="5">
    <source>
        <dbReference type="ARBA" id="ARBA00023251"/>
    </source>
</evidence>
<feature type="region of interest" description="Disordered" evidence="6">
    <location>
        <begin position="1"/>
        <end position="61"/>
    </location>
</feature>
<name>A0ABQ3RZG2_9ACTN</name>
<dbReference type="InterPro" id="IPR020846">
    <property type="entry name" value="MFS_dom"/>
</dbReference>
<dbReference type="Pfam" id="PF07690">
    <property type="entry name" value="MFS_1"/>
    <property type="match status" value="1"/>
</dbReference>
<keyword evidence="10" id="KW-1185">Reference proteome</keyword>
<feature type="transmembrane region" description="Helical" evidence="7">
    <location>
        <begin position="479"/>
        <end position="498"/>
    </location>
</feature>
<dbReference type="GeneID" id="91470784"/>
<dbReference type="EMBL" id="BNEB01000003">
    <property type="protein sequence ID" value="GHI61255.1"/>
    <property type="molecule type" value="Genomic_DNA"/>
</dbReference>
<evidence type="ECO:0000313" key="10">
    <source>
        <dbReference type="Proteomes" id="UP000649259"/>
    </source>
</evidence>
<evidence type="ECO:0000256" key="2">
    <source>
        <dbReference type="ARBA" id="ARBA00022692"/>
    </source>
</evidence>
<gene>
    <name evidence="9" type="ORF">Saso_29050</name>
</gene>
<feature type="transmembrane region" description="Helical" evidence="7">
    <location>
        <begin position="251"/>
        <end position="270"/>
    </location>
</feature>
<sequence>MSRFNDRTEDVTAPTATAGTPATPGSPTLTADRAVTEAAGPGAGQAAGQTRAEPDAPVTSARPRATLAVTSAATALALMTYTAPAVTLVDTAAALHTAPSAQAWLLNGTPLGLAAVLLVAGSLADDHGRRRLFVSGTLALALTTLLGALATTTWQFTLARVAQGAASAALLASSLGLLVHAFPTPRGRLHATGVWGAFVSGGIALSPLLSGALPGWRPVYVLLGAATLLVAAVAPRVLTESRSPRGGRPDLPGAAAFGAATVALIAALTLGRDGWLRAPVGLLLLASVALLALFVLVERRVATPMIDLSLLRDPAFVASSAGGLVTGLAVIGLFSFLPTVLQKALGLSPMDTAWLFLLWSGLSFVVALQARRLAGRVPTRVQLALGFVLHAAGVLTLLGSVDAGSWHRMLPGLVAAGIGSGLLNAALPLLAVESVPAARAAMGSGAQQTLRYVGSCAGVALTIAIATGTGGGLARGTDLAMAVSAGLALVGAAAVLGARRKQPLVSSD</sequence>
<dbReference type="PROSITE" id="PS50850">
    <property type="entry name" value="MFS"/>
    <property type="match status" value="1"/>
</dbReference>
<proteinExistence type="predicted"/>
<dbReference type="RefSeq" id="WP_229901040.1">
    <property type="nucleotide sequence ID" value="NZ_BMSI01000001.1"/>
</dbReference>
<evidence type="ECO:0000256" key="4">
    <source>
        <dbReference type="ARBA" id="ARBA00023136"/>
    </source>
</evidence>
<dbReference type="Gene3D" id="1.20.1250.20">
    <property type="entry name" value="MFS general substrate transporter like domains"/>
    <property type="match status" value="2"/>
</dbReference>
<organism evidence="9 10">
    <name type="scientific">Streptomyces asoensis</name>
    <dbReference type="NCBI Taxonomy" id="249586"/>
    <lineage>
        <taxon>Bacteria</taxon>
        <taxon>Bacillati</taxon>
        <taxon>Actinomycetota</taxon>
        <taxon>Actinomycetes</taxon>
        <taxon>Kitasatosporales</taxon>
        <taxon>Streptomycetaceae</taxon>
        <taxon>Streptomyces</taxon>
    </lineage>
</organism>
<comment type="subcellular location">
    <subcellularLocation>
        <location evidence="1">Cell membrane</location>
        <topology evidence="1">Multi-pass membrane protein</topology>
    </subcellularLocation>
</comment>
<feature type="transmembrane region" description="Helical" evidence="7">
    <location>
        <begin position="132"/>
        <end position="156"/>
    </location>
</feature>
<dbReference type="InterPro" id="IPR036259">
    <property type="entry name" value="MFS_trans_sf"/>
</dbReference>
<dbReference type="PANTHER" id="PTHR42718">
    <property type="entry name" value="MAJOR FACILITATOR SUPERFAMILY MULTIDRUG TRANSPORTER MFSC"/>
    <property type="match status" value="1"/>
</dbReference>
<feature type="transmembrane region" description="Helical" evidence="7">
    <location>
        <begin position="219"/>
        <end position="239"/>
    </location>
</feature>
<keyword evidence="5" id="KW-0046">Antibiotic resistance</keyword>